<keyword evidence="1" id="KW-0378">Hydrolase</keyword>
<reference evidence="1 2" key="1">
    <citation type="submission" date="2019-09" db="EMBL/GenBank/DDBJ databases">
        <authorList>
            <person name="Chandra G."/>
            <person name="Truman W A."/>
        </authorList>
    </citation>
    <scope>NUCLEOTIDE SEQUENCE [LARGE SCALE GENOMIC DNA]</scope>
    <source>
        <strain evidence="1">PS673</strain>
    </source>
</reference>
<dbReference type="InterPro" id="IPR036397">
    <property type="entry name" value="RNaseH_sf"/>
</dbReference>
<gene>
    <name evidence="1" type="ORF">PS673_02064</name>
</gene>
<name>A0A5E6S850_PSEFL</name>
<proteinExistence type="predicted"/>
<evidence type="ECO:0000313" key="2">
    <source>
        <dbReference type="Proteomes" id="UP000344274"/>
    </source>
</evidence>
<dbReference type="EMBL" id="CABVHB010000012">
    <property type="protein sequence ID" value="VVM76781.1"/>
    <property type="molecule type" value="Genomic_DNA"/>
</dbReference>
<dbReference type="InterPro" id="IPR012337">
    <property type="entry name" value="RNaseH-like_sf"/>
</dbReference>
<evidence type="ECO:0000313" key="1">
    <source>
        <dbReference type="EMBL" id="VVM76781.1"/>
    </source>
</evidence>
<dbReference type="AlphaFoldDB" id="A0A5E6S850"/>
<protein>
    <submittedName>
        <fullName evidence="1">3'-5' exoribonuclease</fullName>
        <ecNumber evidence="1">3.1.13.-</ecNumber>
    </submittedName>
</protein>
<dbReference type="Proteomes" id="UP000344274">
    <property type="component" value="Unassembled WGS sequence"/>
</dbReference>
<organism evidence="1 2">
    <name type="scientific">Pseudomonas fluorescens</name>
    <dbReference type="NCBI Taxonomy" id="294"/>
    <lineage>
        <taxon>Bacteria</taxon>
        <taxon>Pseudomonadati</taxon>
        <taxon>Pseudomonadota</taxon>
        <taxon>Gammaproteobacteria</taxon>
        <taxon>Pseudomonadales</taxon>
        <taxon>Pseudomonadaceae</taxon>
        <taxon>Pseudomonas</taxon>
    </lineage>
</organism>
<dbReference type="Gene3D" id="3.30.420.10">
    <property type="entry name" value="Ribonuclease H-like superfamily/Ribonuclease H"/>
    <property type="match status" value="1"/>
</dbReference>
<accession>A0A5E6S850</accession>
<dbReference type="SUPFAM" id="SSF53098">
    <property type="entry name" value="Ribonuclease H-like"/>
    <property type="match status" value="1"/>
</dbReference>
<dbReference type="GO" id="GO:0003676">
    <property type="term" value="F:nucleic acid binding"/>
    <property type="evidence" value="ECO:0007669"/>
    <property type="project" value="InterPro"/>
</dbReference>
<dbReference type="GO" id="GO:0016787">
    <property type="term" value="F:hydrolase activity"/>
    <property type="evidence" value="ECO:0007669"/>
    <property type="project" value="UniProtKB-KW"/>
</dbReference>
<dbReference type="EC" id="3.1.13.-" evidence="1"/>
<sequence>MKLFLDCEFTQLNKDIRLISMALVAESGQEFYVELLDTYGITDCSEFVIEHVLPQLNPSLHGQTFTEAQASLSGFLACFDEMLEVCTDAPDWDWDFFCDMAYVDHRWPANVMNRPTNLTTLSSKANTDALQEVELPDLPHHALLDARILALLYKALASALYPTIS</sequence>